<protein>
    <submittedName>
        <fullName evidence="2">Uncharacterized protein</fullName>
    </submittedName>
</protein>
<sequence length="114" mass="11647">MPPAADNRVLQEIPYDETHYPCRPSLFADAPIADEPSARRRAFRLCRRGDERAAAASAPASTPAQPEAAVPSAATAVPAAADTTAAPSASPATADAPAAAPFPHLSPRIAGAHQ</sequence>
<name>A0A926FKE5_AERHY</name>
<comment type="caution">
    <text evidence="2">The sequence shown here is derived from an EMBL/GenBank/DDBJ whole genome shotgun (WGS) entry which is preliminary data.</text>
</comment>
<feature type="region of interest" description="Disordered" evidence="1">
    <location>
        <begin position="50"/>
        <end position="114"/>
    </location>
</feature>
<dbReference type="AlphaFoldDB" id="A0A926FKE5"/>
<accession>A0A926FKE5</accession>
<proteinExistence type="predicted"/>
<gene>
    <name evidence="2" type="ORF">H2136_16130</name>
</gene>
<evidence type="ECO:0000256" key="1">
    <source>
        <dbReference type="SAM" id="MobiDB-lite"/>
    </source>
</evidence>
<organism evidence="2">
    <name type="scientific">Aeromonas hydrophila</name>
    <dbReference type="NCBI Taxonomy" id="644"/>
    <lineage>
        <taxon>Bacteria</taxon>
        <taxon>Pseudomonadati</taxon>
        <taxon>Pseudomonadota</taxon>
        <taxon>Gammaproteobacteria</taxon>
        <taxon>Aeromonadales</taxon>
        <taxon>Aeromonadaceae</taxon>
        <taxon>Aeromonas</taxon>
    </lineage>
</organism>
<feature type="compositionally biased region" description="Low complexity" evidence="1">
    <location>
        <begin position="54"/>
        <end position="101"/>
    </location>
</feature>
<evidence type="ECO:0000313" key="2">
    <source>
        <dbReference type="EMBL" id="MBC8674146.1"/>
    </source>
</evidence>
<reference evidence="2" key="1">
    <citation type="submission" date="2020-07" db="EMBL/GenBank/DDBJ databases">
        <title>Carbapenem Resistant Aeromonas hydrophila Carrying blacphA7 Isolated from Two Solid Organ Transplant Patients.</title>
        <authorList>
            <person name="Hilt E."/>
            <person name="Fitzwater S.P."/>
            <person name="Ward K."/>
            <person name="De St Maurice A."/>
            <person name="Chandrasekaran S."/>
            <person name="Garner O.B."/>
            <person name="Yang S."/>
        </authorList>
    </citation>
    <scope>NUCLEOTIDE SEQUENCE</scope>
    <source>
        <strain evidence="2">B-1</strain>
    </source>
</reference>
<dbReference type="EMBL" id="JACLAN010000008">
    <property type="protein sequence ID" value="MBC8674146.1"/>
    <property type="molecule type" value="Genomic_DNA"/>
</dbReference>